<dbReference type="InterPro" id="IPR009332">
    <property type="entry name" value="Med22"/>
</dbReference>
<dbReference type="Proteomes" id="UP000002497">
    <property type="component" value="Unassembled WGS sequence"/>
</dbReference>
<dbReference type="HOGENOM" id="CLU_1992417_0_0_1"/>
<evidence type="ECO:0000256" key="6">
    <source>
        <dbReference type="SAM" id="MobiDB-lite"/>
    </source>
</evidence>
<name>E9DD58_COCPS</name>
<dbReference type="VEuPathDB" id="FungiDB:CPSG_08020"/>
<reference evidence="8" key="2">
    <citation type="submission" date="2010-03" db="EMBL/GenBank/DDBJ databases">
        <title>The genome sequence of Coccidioides posadasii strain Silveira.</title>
        <authorList>
            <consortium name="The Broad Institute Genome Sequencing Center for Infectious Disease"/>
            <person name="Neafsey D."/>
            <person name="Orbach M."/>
            <person name="Henn M.R."/>
            <person name="Cole G.T."/>
            <person name="Galgiani J."/>
            <person name="Gardner M.J."/>
            <person name="Kirkland T.N."/>
            <person name="Taylor J.W."/>
            <person name="Young S.K."/>
            <person name="Zeng Q."/>
            <person name="Koehrsen M."/>
            <person name="Alvarado L."/>
            <person name="Berlin A."/>
            <person name="Borenstein D."/>
            <person name="Chapman S.B."/>
            <person name="Chen Z."/>
            <person name="Engels R."/>
            <person name="Freedman E."/>
            <person name="Gellesch M."/>
            <person name="Goldberg J."/>
            <person name="Griggs A."/>
            <person name="Gujja S."/>
            <person name="Heilman E."/>
            <person name="Heiman D."/>
            <person name="Howarth C."/>
            <person name="Jen D."/>
            <person name="Larson L."/>
            <person name="Mehta T."/>
            <person name="Neiman D."/>
            <person name="Park D."/>
            <person name="Pearson M."/>
            <person name="Richards J."/>
            <person name="Roberts A."/>
            <person name="Saif S."/>
            <person name="Shea T."/>
            <person name="Shenoy N."/>
            <person name="Sisk P."/>
            <person name="Stolte C."/>
            <person name="Sykes S."/>
            <person name="Walk T."/>
            <person name="White J."/>
            <person name="Yandava C."/>
            <person name="Haas B."/>
            <person name="Nusbaum C."/>
            <person name="Birren B."/>
        </authorList>
    </citation>
    <scope>NUCLEOTIDE SEQUENCE [LARGE SCALE GENOMIC DNA]</scope>
    <source>
        <strain evidence="8">RMSCC 757 / Silveira</strain>
    </source>
</reference>
<dbReference type="GO" id="GO:0016592">
    <property type="term" value="C:mediator complex"/>
    <property type="evidence" value="ECO:0007669"/>
    <property type="project" value="InterPro"/>
</dbReference>
<dbReference type="EMBL" id="GL636500">
    <property type="protein sequence ID" value="EFW15583.1"/>
    <property type="molecule type" value="Genomic_DNA"/>
</dbReference>
<dbReference type="VEuPathDB" id="FungiDB:D8B26_002317"/>
<protein>
    <recommendedName>
        <fullName evidence="9">Mediator of RNA polymerase II transcription subunit 22</fullName>
    </recommendedName>
</protein>
<keyword evidence="3" id="KW-0805">Transcription regulation</keyword>
<dbReference type="Pfam" id="PF06179">
    <property type="entry name" value="Med22"/>
    <property type="match status" value="1"/>
</dbReference>
<evidence type="ECO:0000256" key="2">
    <source>
        <dbReference type="ARBA" id="ARBA00005942"/>
    </source>
</evidence>
<evidence type="ECO:0000313" key="7">
    <source>
        <dbReference type="EMBL" id="EFW15583.1"/>
    </source>
</evidence>
<evidence type="ECO:0000256" key="4">
    <source>
        <dbReference type="ARBA" id="ARBA00023163"/>
    </source>
</evidence>
<gene>
    <name evidence="7" type="ORF">CPSG_08020</name>
</gene>
<dbReference type="OMA" id="IPNNGKT"/>
<feature type="compositionally biased region" description="Polar residues" evidence="6">
    <location>
        <begin position="9"/>
        <end position="21"/>
    </location>
</feature>
<evidence type="ECO:0008006" key="9">
    <source>
        <dbReference type="Google" id="ProtNLM"/>
    </source>
</evidence>
<keyword evidence="4" id="KW-0804">Transcription</keyword>
<comment type="subcellular location">
    <subcellularLocation>
        <location evidence="1">Nucleus</location>
    </subcellularLocation>
</comment>
<dbReference type="AlphaFoldDB" id="E9DD58"/>
<keyword evidence="8" id="KW-1185">Reference proteome</keyword>
<dbReference type="STRING" id="443226.E9DD58"/>
<sequence>MQKYIIPNNGKTAQSPEYSSPSIGLKMDPQQPTSKAFQNRINADIAQLLQRFENIMAAATVRAVEDILALTRTMKELWLFGKLDMLGEDERDVRRREQLDKDVEMVKKAIDERLLKFLSQSLSRI</sequence>
<keyword evidence="5" id="KW-0539">Nucleus</keyword>
<evidence type="ECO:0000313" key="8">
    <source>
        <dbReference type="Proteomes" id="UP000002497"/>
    </source>
</evidence>
<organism evidence="8">
    <name type="scientific">Coccidioides posadasii (strain RMSCC 757 / Silveira)</name>
    <name type="common">Valley fever fungus</name>
    <dbReference type="NCBI Taxonomy" id="443226"/>
    <lineage>
        <taxon>Eukaryota</taxon>
        <taxon>Fungi</taxon>
        <taxon>Dikarya</taxon>
        <taxon>Ascomycota</taxon>
        <taxon>Pezizomycotina</taxon>
        <taxon>Eurotiomycetes</taxon>
        <taxon>Eurotiomycetidae</taxon>
        <taxon>Onygenales</taxon>
        <taxon>Onygenaceae</taxon>
        <taxon>Coccidioides</taxon>
    </lineage>
</organism>
<evidence type="ECO:0000256" key="3">
    <source>
        <dbReference type="ARBA" id="ARBA00023015"/>
    </source>
</evidence>
<evidence type="ECO:0000256" key="1">
    <source>
        <dbReference type="ARBA" id="ARBA00004123"/>
    </source>
</evidence>
<reference evidence="8" key="1">
    <citation type="journal article" date="2010" name="Genome Res.">
        <title>Population genomic sequencing of Coccidioides fungi reveals recent hybridization and transposon control.</title>
        <authorList>
            <person name="Neafsey D.E."/>
            <person name="Barker B.M."/>
            <person name="Sharpton T.J."/>
            <person name="Stajich J.E."/>
            <person name="Park D.J."/>
            <person name="Whiston E."/>
            <person name="Hung C.-Y."/>
            <person name="McMahan C."/>
            <person name="White J."/>
            <person name="Sykes S."/>
            <person name="Heiman D."/>
            <person name="Young S."/>
            <person name="Zeng Q."/>
            <person name="Abouelleil A."/>
            <person name="Aftuck L."/>
            <person name="Bessette D."/>
            <person name="Brown A."/>
            <person name="FitzGerald M."/>
            <person name="Lui A."/>
            <person name="Macdonald J.P."/>
            <person name="Priest M."/>
            <person name="Orbach M.J."/>
            <person name="Galgiani J.N."/>
            <person name="Kirkland T.N."/>
            <person name="Cole G.T."/>
            <person name="Birren B.W."/>
            <person name="Henn M.R."/>
            <person name="Taylor J.W."/>
            <person name="Rounsley S.D."/>
        </authorList>
    </citation>
    <scope>NUCLEOTIDE SEQUENCE [LARGE SCALE GENOMIC DNA]</scope>
    <source>
        <strain evidence="8">RMSCC 757 / Silveira</strain>
    </source>
</reference>
<comment type="similarity">
    <text evidence="2">Belongs to the Mediator complex subunit 22 family.</text>
</comment>
<dbReference type="OrthoDB" id="203279at2759"/>
<dbReference type="GO" id="GO:0006357">
    <property type="term" value="P:regulation of transcription by RNA polymerase II"/>
    <property type="evidence" value="ECO:0007669"/>
    <property type="project" value="InterPro"/>
</dbReference>
<dbReference type="GO" id="GO:0003712">
    <property type="term" value="F:transcription coregulator activity"/>
    <property type="evidence" value="ECO:0007669"/>
    <property type="project" value="InterPro"/>
</dbReference>
<accession>E9DD58</accession>
<dbReference type="Gene3D" id="6.10.280.160">
    <property type="entry name" value="Mediator of RNA polymerase II transcription subunit 22"/>
    <property type="match status" value="1"/>
</dbReference>
<feature type="region of interest" description="Disordered" evidence="6">
    <location>
        <begin position="1"/>
        <end position="21"/>
    </location>
</feature>
<evidence type="ECO:0000256" key="5">
    <source>
        <dbReference type="ARBA" id="ARBA00023242"/>
    </source>
</evidence>
<proteinExistence type="inferred from homology"/>